<dbReference type="SUPFAM" id="SSF53474">
    <property type="entry name" value="alpha/beta-Hydrolases"/>
    <property type="match status" value="1"/>
</dbReference>
<dbReference type="InterPro" id="IPR029058">
    <property type="entry name" value="AB_hydrolase_fold"/>
</dbReference>
<dbReference type="GO" id="GO:0004806">
    <property type="term" value="F:triacylglycerol lipase activity"/>
    <property type="evidence" value="ECO:0007669"/>
    <property type="project" value="TreeGrafter"/>
</dbReference>
<dbReference type="PANTHER" id="PTHR43433:SF5">
    <property type="entry name" value="AB HYDROLASE-1 DOMAIN-CONTAINING PROTEIN"/>
    <property type="match status" value="1"/>
</dbReference>
<organism evidence="2 3">
    <name type="scientific">Nocardioides marinisabuli</name>
    <dbReference type="NCBI Taxonomy" id="419476"/>
    <lineage>
        <taxon>Bacteria</taxon>
        <taxon>Bacillati</taxon>
        <taxon>Actinomycetota</taxon>
        <taxon>Actinomycetes</taxon>
        <taxon>Propionibacteriales</taxon>
        <taxon>Nocardioidaceae</taxon>
        <taxon>Nocardioides</taxon>
    </lineage>
</organism>
<dbReference type="InterPro" id="IPR000073">
    <property type="entry name" value="AB_hydrolase_1"/>
</dbReference>
<dbReference type="GO" id="GO:0046503">
    <property type="term" value="P:glycerolipid catabolic process"/>
    <property type="evidence" value="ECO:0007669"/>
    <property type="project" value="TreeGrafter"/>
</dbReference>
<name>A0A7Y9F372_9ACTN</name>
<dbReference type="Proteomes" id="UP000516957">
    <property type="component" value="Unassembled WGS sequence"/>
</dbReference>
<dbReference type="Pfam" id="PF00561">
    <property type="entry name" value="Abhydrolase_1"/>
    <property type="match status" value="1"/>
</dbReference>
<dbReference type="Gene3D" id="3.40.50.1820">
    <property type="entry name" value="alpha/beta hydrolase"/>
    <property type="match status" value="1"/>
</dbReference>
<dbReference type="AlphaFoldDB" id="A0A7Y9F372"/>
<dbReference type="RefSeq" id="WP_218876305.1">
    <property type="nucleotide sequence ID" value="NZ_CP059163.1"/>
</dbReference>
<comment type="caution">
    <text evidence="2">The sequence shown here is derived from an EMBL/GenBank/DDBJ whole genome shotgun (WGS) entry which is preliminary data.</text>
</comment>
<dbReference type="EMBL" id="JACCBE010000001">
    <property type="protein sequence ID" value="NYD57905.1"/>
    <property type="molecule type" value="Genomic_DNA"/>
</dbReference>
<protein>
    <submittedName>
        <fullName evidence="2">Poly(3-hydroxyalkanoate) depolymerase</fullName>
    </submittedName>
</protein>
<dbReference type="PRINTS" id="PR00111">
    <property type="entry name" value="ABHYDROLASE"/>
</dbReference>
<evidence type="ECO:0000313" key="3">
    <source>
        <dbReference type="Proteomes" id="UP000516957"/>
    </source>
</evidence>
<reference evidence="2 3" key="1">
    <citation type="submission" date="2020-07" db="EMBL/GenBank/DDBJ databases">
        <title>Sequencing the genomes of 1000 actinobacteria strains.</title>
        <authorList>
            <person name="Klenk H.-P."/>
        </authorList>
    </citation>
    <scope>NUCLEOTIDE SEQUENCE [LARGE SCALE GENOMIC DNA]</scope>
    <source>
        <strain evidence="2 3">DSM 18965</strain>
    </source>
</reference>
<gene>
    <name evidence="2" type="ORF">BKA08_002143</name>
</gene>
<proteinExistence type="predicted"/>
<keyword evidence="3" id="KW-1185">Reference proteome</keyword>
<dbReference type="PANTHER" id="PTHR43433">
    <property type="entry name" value="HYDROLASE, ALPHA/BETA FOLD FAMILY PROTEIN"/>
    <property type="match status" value="1"/>
</dbReference>
<feature type="domain" description="AB hydrolase-1" evidence="1">
    <location>
        <begin position="39"/>
        <end position="265"/>
    </location>
</feature>
<evidence type="ECO:0000259" key="1">
    <source>
        <dbReference type="Pfam" id="PF00561"/>
    </source>
</evidence>
<accession>A0A7Y9F372</accession>
<evidence type="ECO:0000313" key="2">
    <source>
        <dbReference type="EMBL" id="NYD57905.1"/>
    </source>
</evidence>
<dbReference type="InterPro" id="IPR050471">
    <property type="entry name" value="AB_hydrolase"/>
</dbReference>
<sequence>MGTPASSDAAPDRVRSVSVRGITARISVREGVGPFVNEPPLLLCNGIGVSFEVLQPLVDALDPRRGVVRFDVPGVGGSALPPTPYPIAALASWVTRLMAGLGHQRFDVLGLSWGGGLAQQLAVQHRRRVRRVVLVATGTGALMVPAHPSVLLKMSTPRRHRDPEYAARIAGDIYGGTMRTDPAKGARLLHSVTRSGPRRGYYYQLGAMAGWTSLPFLRLLRQPTLVMGGTDDPIIPVANPRLQARLIPHARLHLYEGGHLDIVTEAERLVPVVEQFLLGLRPYIEPDGKAPA</sequence>